<feature type="binding site" evidence="12">
    <location>
        <position position="77"/>
    </location>
    <ligand>
        <name>Na(+)</name>
        <dbReference type="ChEBI" id="CHEBI:29101"/>
        <note>structural</note>
    </ligand>
</feature>
<keyword evidence="2 12" id="KW-1003">Cell membrane</keyword>
<feature type="transmembrane region" description="Helical" evidence="12">
    <location>
        <begin position="96"/>
        <end position="119"/>
    </location>
</feature>
<evidence type="ECO:0000256" key="6">
    <source>
        <dbReference type="ARBA" id="ARBA00023053"/>
    </source>
</evidence>
<feature type="transmembrane region" description="Helical" evidence="12">
    <location>
        <begin position="67"/>
        <end position="90"/>
    </location>
</feature>
<evidence type="ECO:0000256" key="9">
    <source>
        <dbReference type="ARBA" id="ARBA00023303"/>
    </source>
</evidence>
<evidence type="ECO:0000256" key="2">
    <source>
        <dbReference type="ARBA" id="ARBA00022475"/>
    </source>
</evidence>
<comment type="similarity">
    <text evidence="10 12">Belongs to the fluoride channel Fluc/FEX (TC 1.A.43) family.</text>
</comment>
<dbReference type="RefSeq" id="WP_149610183.1">
    <property type="nucleotide sequence ID" value="NZ_VTUX01000002.1"/>
</dbReference>
<dbReference type="EMBL" id="VTUX01000002">
    <property type="protein sequence ID" value="KAA1193075.1"/>
    <property type="molecule type" value="Genomic_DNA"/>
</dbReference>
<evidence type="ECO:0000256" key="8">
    <source>
        <dbReference type="ARBA" id="ARBA00023136"/>
    </source>
</evidence>
<comment type="function">
    <text evidence="12">Fluoride-specific ion channel. Important for reducing fluoride concentration in the cell, thus reducing its toxicity.</text>
</comment>
<keyword evidence="5 12" id="KW-1133">Transmembrane helix</keyword>
<dbReference type="PANTHER" id="PTHR28259:SF1">
    <property type="entry name" value="FLUORIDE EXPORT PROTEIN 1-RELATED"/>
    <property type="match status" value="1"/>
</dbReference>
<protein>
    <recommendedName>
        <fullName evidence="12">Fluoride-specific ion channel FluC</fullName>
    </recommendedName>
</protein>
<keyword evidence="9 12" id="KW-0407">Ion channel</keyword>
<dbReference type="GO" id="GO:0140114">
    <property type="term" value="P:cellular detoxification of fluoride"/>
    <property type="evidence" value="ECO:0007669"/>
    <property type="project" value="UniProtKB-UniRule"/>
</dbReference>
<keyword evidence="12" id="KW-0479">Metal-binding</keyword>
<dbReference type="Pfam" id="PF02537">
    <property type="entry name" value="CRCB"/>
    <property type="match status" value="1"/>
</dbReference>
<evidence type="ECO:0000256" key="4">
    <source>
        <dbReference type="ARBA" id="ARBA00022692"/>
    </source>
</evidence>
<accession>A0A5B0X2Z9</accession>
<dbReference type="NCBIfam" id="TIGR00494">
    <property type="entry name" value="crcB"/>
    <property type="match status" value="1"/>
</dbReference>
<feature type="transmembrane region" description="Helical" evidence="12">
    <location>
        <begin position="33"/>
        <end position="55"/>
    </location>
</feature>
<proteinExistence type="inferred from homology"/>
<dbReference type="AlphaFoldDB" id="A0A5B0X2Z9"/>
<dbReference type="PANTHER" id="PTHR28259">
    <property type="entry name" value="FLUORIDE EXPORT PROTEIN 1-RELATED"/>
    <property type="match status" value="1"/>
</dbReference>
<keyword evidence="3" id="KW-0997">Cell inner membrane</keyword>
<evidence type="ECO:0000256" key="1">
    <source>
        <dbReference type="ARBA" id="ARBA00004651"/>
    </source>
</evidence>
<sequence>MKYLLFIALGGASGAVARYLVSSWAHALWEGRWPVGTLLVNMLGSFLIGVVFVLIERQIMHPDWRSVLMVGFLGAFTTFSTFSLETIALLEEGHVLQAMAYMVVSALSCVLMAGLSIHLTRAMV</sequence>
<name>A0A5B0X2Z9_9GAMM</name>
<evidence type="ECO:0000256" key="5">
    <source>
        <dbReference type="ARBA" id="ARBA00022989"/>
    </source>
</evidence>
<dbReference type="GO" id="GO:0005886">
    <property type="term" value="C:plasma membrane"/>
    <property type="evidence" value="ECO:0007669"/>
    <property type="project" value="UniProtKB-SubCell"/>
</dbReference>
<comment type="catalytic activity">
    <reaction evidence="11">
        <text>fluoride(in) = fluoride(out)</text>
        <dbReference type="Rhea" id="RHEA:76159"/>
        <dbReference type="ChEBI" id="CHEBI:17051"/>
    </reaction>
    <physiologicalReaction direction="left-to-right" evidence="11">
        <dbReference type="Rhea" id="RHEA:76160"/>
    </physiologicalReaction>
</comment>
<gene>
    <name evidence="12 13" type="primary">crcB</name>
    <name evidence="12" type="synonym">fluC</name>
    <name evidence="13" type="ORF">F0M18_04305</name>
</gene>
<feature type="binding site" evidence="12">
    <location>
        <position position="74"/>
    </location>
    <ligand>
        <name>Na(+)</name>
        <dbReference type="ChEBI" id="CHEBI:29101"/>
        <note>structural</note>
    </ligand>
</feature>
<keyword evidence="4 12" id="KW-0812">Transmembrane</keyword>
<keyword evidence="7 12" id="KW-0406">Ion transport</keyword>
<reference evidence="13 14" key="1">
    <citation type="submission" date="2019-09" db="EMBL/GenBank/DDBJ databases">
        <authorList>
            <person name="Chen X.-Y."/>
        </authorList>
    </citation>
    <scope>NUCLEOTIDE SEQUENCE [LARGE SCALE GENOMIC DNA]</scope>
    <source>
        <strain evidence="13 14">NY5</strain>
    </source>
</reference>
<dbReference type="GO" id="GO:0046872">
    <property type="term" value="F:metal ion binding"/>
    <property type="evidence" value="ECO:0007669"/>
    <property type="project" value="UniProtKB-KW"/>
</dbReference>
<dbReference type="Proteomes" id="UP000323708">
    <property type="component" value="Unassembled WGS sequence"/>
</dbReference>
<evidence type="ECO:0000256" key="7">
    <source>
        <dbReference type="ARBA" id="ARBA00023065"/>
    </source>
</evidence>
<comment type="subcellular location">
    <subcellularLocation>
        <location evidence="1 12">Cell membrane</location>
        <topology evidence="1 12">Multi-pass membrane protein</topology>
    </subcellularLocation>
</comment>
<evidence type="ECO:0000313" key="13">
    <source>
        <dbReference type="EMBL" id="KAA1193075.1"/>
    </source>
</evidence>
<keyword evidence="8 12" id="KW-0472">Membrane</keyword>
<evidence type="ECO:0000256" key="3">
    <source>
        <dbReference type="ARBA" id="ARBA00022519"/>
    </source>
</evidence>
<keyword evidence="6 12" id="KW-0915">Sodium</keyword>
<keyword evidence="12" id="KW-0813">Transport</keyword>
<organism evidence="13 14">
    <name type="scientific">Pseudohalioglobus sediminis</name>
    <dbReference type="NCBI Taxonomy" id="2606449"/>
    <lineage>
        <taxon>Bacteria</taxon>
        <taxon>Pseudomonadati</taxon>
        <taxon>Pseudomonadota</taxon>
        <taxon>Gammaproteobacteria</taxon>
        <taxon>Cellvibrionales</taxon>
        <taxon>Halieaceae</taxon>
        <taxon>Pseudohalioglobus</taxon>
    </lineage>
</organism>
<evidence type="ECO:0000256" key="11">
    <source>
        <dbReference type="ARBA" id="ARBA00035585"/>
    </source>
</evidence>
<evidence type="ECO:0000256" key="10">
    <source>
        <dbReference type="ARBA" id="ARBA00035120"/>
    </source>
</evidence>
<dbReference type="GO" id="GO:0062054">
    <property type="term" value="F:fluoride channel activity"/>
    <property type="evidence" value="ECO:0007669"/>
    <property type="project" value="UniProtKB-UniRule"/>
</dbReference>
<keyword evidence="14" id="KW-1185">Reference proteome</keyword>
<dbReference type="HAMAP" id="MF_00454">
    <property type="entry name" value="FluC"/>
    <property type="match status" value="1"/>
</dbReference>
<dbReference type="InterPro" id="IPR003691">
    <property type="entry name" value="FluC"/>
</dbReference>
<comment type="activity regulation">
    <text evidence="12">Na(+) is not transported, but it plays an essential structural role and its presence is essential for fluoride channel function.</text>
</comment>
<comment type="caution">
    <text evidence="13">The sequence shown here is derived from an EMBL/GenBank/DDBJ whole genome shotgun (WGS) entry which is preliminary data.</text>
</comment>
<evidence type="ECO:0000256" key="12">
    <source>
        <dbReference type="HAMAP-Rule" id="MF_00454"/>
    </source>
</evidence>
<evidence type="ECO:0000313" key="14">
    <source>
        <dbReference type="Proteomes" id="UP000323708"/>
    </source>
</evidence>